<dbReference type="PANTHER" id="PTHR30329:SF16">
    <property type="entry name" value="CHEMOTAXIS MOTB PROTEIN"/>
    <property type="match status" value="1"/>
</dbReference>
<gene>
    <name evidence="11" type="ORF">GCM10007096_06880</name>
</gene>
<comment type="similarity">
    <text evidence="2">Belongs to the MotB family.</text>
</comment>
<feature type="domain" description="OmpA-like" evidence="10">
    <location>
        <begin position="126"/>
        <end position="248"/>
    </location>
</feature>
<comment type="subcellular location">
    <subcellularLocation>
        <location evidence="1">Cell membrane</location>
        <topology evidence="1">Single-pass membrane protein</topology>
    </subcellularLocation>
</comment>
<dbReference type="Proteomes" id="UP000656813">
    <property type="component" value="Unassembled WGS sequence"/>
</dbReference>
<keyword evidence="4 9" id="KW-0812">Transmembrane</keyword>
<name>A0A8J2ZSX9_9BACL</name>
<proteinExistence type="inferred from homology"/>
<dbReference type="PANTHER" id="PTHR30329">
    <property type="entry name" value="STATOR ELEMENT OF FLAGELLAR MOTOR COMPLEX"/>
    <property type="match status" value="1"/>
</dbReference>
<evidence type="ECO:0000313" key="12">
    <source>
        <dbReference type="Proteomes" id="UP000656813"/>
    </source>
</evidence>
<feature type="compositionally biased region" description="Basic and acidic residues" evidence="8">
    <location>
        <begin position="76"/>
        <end position="97"/>
    </location>
</feature>
<evidence type="ECO:0000256" key="4">
    <source>
        <dbReference type="ARBA" id="ARBA00022692"/>
    </source>
</evidence>
<evidence type="ECO:0000256" key="3">
    <source>
        <dbReference type="ARBA" id="ARBA00022475"/>
    </source>
</evidence>
<dbReference type="RefSeq" id="WP_229745381.1">
    <property type="nucleotide sequence ID" value="NZ_BMFV01000003.1"/>
</dbReference>
<feature type="compositionally biased region" description="Polar residues" evidence="8">
    <location>
        <begin position="60"/>
        <end position="74"/>
    </location>
</feature>
<evidence type="ECO:0000256" key="7">
    <source>
        <dbReference type="PROSITE-ProRule" id="PRU00473"/>
    </source>
</evidence>
<evidence type="ECO:0000259" key="10">
    <source>
        <dbReference type="PROSITE" id="PS51123"/>
    </source>
</evidence>
<dbReference type="Pfam" id="PF13677">
    <property type="entry name" value="MotB_plug"/>
    <property type="match status" value="1"/>
</dbReference>
<dbReference type="PROSITE" id="PS51123">
    <property type="entry name" value="OMPA_2"/>
    <property type="match status" value="1"/>
</dbReference>
<feature type="region of interest" description="Disordered" evidence="8">
    <location>
        <begin position="60"/>
        <end position="97"/>
    </location>
</feature>
<dbReference type="Pfam" id="PF00691">
    <property type="entry name" value="OmpA"/>
    <property type="match status" value="1"/>
</dbReference>
<evidence type="ECO:0000256" key="6">
    <source>
        <dbReference type="ARBA" id="ARBA00023136"/>
    </source>
</evidence>
<dbReference type="InterPro" id="IPR050330">
    <property type="entry name" value="Bact_OuterMem_StrucFunc"/>
</dbReference>
<feature type="transmembrane region" description="Helical" evidence="9">
    <location>
        <begin position="21"/>
        <end position="39"/>
    </location>
</feature>
<evidence type="ECO:0000256" key="2">
    <source>
        <dbReference type="ARBA" id="ARBA00008914"/>
    </source>
</evidence>
<dbReference type="Gene3D" id="3.30.1330.60">
    <property type="entry name" value="OmpA-like domain"/>
    <property type="match status" value="1"/>
</dbReference>
<protein>
    <submittedName>
        <fullName evidence="11">Chemotaxis protein MotB</fullName>
    </submittedName>
</protein>
<evidence type="ECO:0000256" key="1">
    <source>
        <dbReference type="ARBA" id="ARBA00004162"/>
    </source>
</evidence>
<reference evidence="11" key="2">
    <citation type="submission" date="2020-09" db="EMBL/GenBank/DDBJ databases">
        <authorList>
            <person name="Sun Q."/>
            <person name="Zhou Y."/>
        </authorList>
    </citation>
    <scope>NUCLEOTIDE SEQUENCE</scope>
    <source>
        <strain evidence="11">CGMCC 1.12777</strain>
    </source>
</reference>
<dbReference type="InterPro" id="IPR006665">
    <property type="entry name" value="OmpA-like"/>
</dbReference>
<evidence type="ECO:0000256" key="9">
    <source>
        <dbReference type="SAM" id="Phobius"/>
    </source>
</evidence>
<evidence type="ECO:0000313" key="11">
    <source>
        <dbReference type="EMBL" id="GGH76444.1"/>
    </source>
</evidence>
<keyword evidence="6 7" id="KW-0472">Membrane</keyword>
<sequence length="252" mass="28881">MRKRRKRHEEHENNDRWLITYSDLITLLLVFFIVLYSMSEVQNDKFNALVQSLRTTFSGDAVMNTSDNPPTSITEDIPKAAKDQSKADDGEDEKSDKDQLDKLYVKLQDYINKNHLDSSIELENIPRGVQITFKEKILFDLGKADIKKQAETILQSMGGILNSVSNPIAVEGHTDNNPIINSSEFHSNWELASKRAENVMLFLINNDDIKSSRMRFTSYGQYQPVEKNDTAEHQAMNRRVNIVILRETSASQ</sequence>
<dbReference type="SUPFAM" id="SSF103088">
    <property type="entry name" value="OmpA-like"/>
    <property type="match status" value="1"/>
</dbReference>
<organism evidence="11 12">
    <name type="scientific">Pullulanibacillus pueri</name>
    <dbReference type="NCBI Taxonomy" id="1437324"/>
    <lineage>
        <taxon>Bacteria</taxon>
        <taxon>Bacillati</taxon>
        <taxon>Bacillota</taxon>
        <taxon>Bacilli</taxon>
        <taxon>Bacillales</taxon>
        <taxon>Sporolactobacillaceae</taxon>
        <taxon>Pullulanibacillus</taxon>
    </lineage>
</organism>
<accession>A0A8J2ZSX9</accession>
<evidence type="ECO:0000256" key="8">
    <source>
        <dbReference type="SAM" id="MobiDB-lite"/>
    </source>
</evidence>
<evidence type="ECO:0000256" key="5">
    <source>
        <dbReference type="ARBA" id="ARBA00022989"/>
    </source>
</evidence>
<dbReference type="AlphaFoldDB" id="A0A8J2ZSX9"/>
<dbReference type="InterPro" id="IPR025713">
    <property type="entry name" value="MotB-like_N_dom"/>
</dbReference>
<dbReference type="InterPro" id="IPR036737">
    <property type="entry name" value="OmpA-like_sf"/>
</dbReference>
<keyword evidence="3" id="KW-1003">Cell membrane</keyword>
<keyword evidence="12" id="KW-1185">Reference proteome</keyword>
<reference evidence="11" key="1">
    <citation type="journal article" date="2014" name="Int. J. Syst. Evol. Microbiol.">
        <title>Complete genome sequence of Corynebacterium casei LMG S-19264T (=DSM 44701T), isolated from a smear-ripened cheese.</title>
        <authorList>
            <consortium name="US DOE Joint Genome Institute (JGI-PGF)"/>
            <person name="Walter F."/>
            <person name="Albersmeier A."/>
            <person name="Kalinowski J."/>
            <person name="Ruckert C."/>
        </authorList>
    </citation>
    <scope>NUCLEOTIDE SEQUENCE</scope>
    <source>
        <strain evidence="11">CGMCC 1.12777</strain>
    </source>
</reference>
<dbReference type="CDD" id="cd07185">
    <property type="entry name" value="OmpA_C-like"/>
    <property type="match status" value="1"/>
</dbReference>
<dbReference type="EMBL" id="BMFV01000003">
    <property type="protein sequence ID" value="GGH76444.1"/>
    <property type="molecule type" value="Genomic_DNA"/>
</dbReference>
<comment type="caution">
    <text evidence="11">The sequence shown here is derived from an EMBL/GenBank/DDBJ whole genome shotgun (WGS) entry which is preliminary data.</text>
</comment>
<dbReference type="GO" id="GO:0005886">
    <property type="term" value="C:plasma membrane"/>
    <property type="evidence" value="ECO:0007669"/>
    <property type="project" value="UniProtKB-SubCell"/>
</dbReference>
<keyword evidence="5 9" id="KW-1133">Transmembrane helix</keyword>